<keyword evidence="5 6" id="KW-0233">DNA recombination</keyword>
<evidence type="ECO:0000256" key="1">
    <source>
        <dbReference type="ARBA" id="ARBA00002190"/>
    </source>
</evidence>
<reference evidence="7 8" key="1">
    <citation type="submission" date="2023-09" db="EMBL/GenBank/DDBJ databases">
        <title>Complete Genome and Methylome dissection of Bacillus brevis NEB573 original source of BbsI restriction endonuclease.</title>
        <authorList>
            <person name="Fomenkov A."/>
            <person name="Roberts R.D."/>
        </authorList>
    </citation>
    <scope>NUCLEOTIDE SEQUENCE [LARGE SCALE GENOMIC DNA]</scope>
    <source>
        <strain evidence="7 8">NEB573</strain>
    </source>
</reference>
<gene>
    <name evidence="7" type="ORF">RGB73_20270</name>
</gene>
<dbReference type="Pfam" id="PF00872">
    <property type="entry name" value="Transposase_mut"/>
    <property type="match status" value="1"/>
</dbReference>
<name>A0ABY9T1B4_BREBE</name>
<dbReference type="PANTHER" id="PTHR33217:SF7">
    <property type="entry name" value="TRANSPOSASE FOR INSERTION SEQUENCE ELEMENT IS1081"/>
    <property type="match status" value="1"/>
</dbReference>
<evidence type="ECO:0000256" key="6">
    <source>
        <dbReference type="RuleBase" id="RU365089"/>
    </source>
</evidence>
<accession>A0ABY9T1B4</accession>
<keyword evidence="6" id="KW-0814">Transposable element</keyword>
<evidence type="ECO:0000256" key="3">
    <source>
        <dbReference type="ARBA" id="ARBA00022578"/>
    </source>
</evidence>
<keyword evidence="4 6" id="KW-0238">DNA-binding</keyword>
<evidence type="ECO:0000256" key="5">
    <source>
        <dbReference type="ARBA" id="ARBA00023172"/>
    </source>
</evidence>
<proteinExistence type="inferred from homology"/>
<evidence type="ECO:0000256" key="4">
    <source>
        <dbReference type="ARBA" id="ARBA00023125"/>
    </source>
</evidence>
<comment type="similarity">
    <text evidence="2 6">Belongs to the transposase mutator family.</text>
</comment>
<dbReference type="InterPro" id="IPR001207">
    <property type="entry name" value="Transposase_mutator"/>
</dbReference>
<sequence length="414" mass="47733">MAQYQITVDSQLLQQLFLGNSKDSGVAKLLESVLNQVLQAQATEQLSAEPYERTDERQGYRNGTYPHQLTTRVGTITLRVPRIRNGKFSTEMFARYQRSEQALVLALMEMVVNGVSTRKVSQITEELCGTEFSKSTVSDLCKRLDPIVTAWNNRNLRESFYPFLIVDALVLKVREEGRVRSRGVMLAYGVNTEGYREVLGLMLGDSESEASWSEFFSWLKDRGLRGVELIVSDQHGGLVRAIRTHFQGVTWQRCQTHFMRNILDATPKQLQEELYPRVRAILDAPDLETARLLLQQTVETYESKATKATSVLENGFDDATAVLLLPEKYRKRLRTTNGMERLNEEIRRRERVIRIFPNRESVIRLIGALLIEIDEKWASKKYLDMAEYLEWRDVYGRIKVQRIAAENCRVPPQF</sequence>
<keyword evidence="8" id="KW-1185">Reference proteome</keyword>
<organism evidence="7 8">
    <name type="scientific">Brevibacillus brevis</name>
    <name type="common">Bacillus brevis</name>
    <dbReference type="NCBI Taxonomy" id="1393"/>
    <lineage>
        <taxon>Bacteria</taxon>
        <taxon>Bacillati</taxon>
        <taxon>Bacillota</taxon>
        <taxon>Bacilli</taxon>
        <taxon>Bacillales</taxon>
        <taxon>Paenibacillaceae</taxon>
        <taxon>Brevibacillus</taxon>
    </lineage>
</organism>
<protein>
    <recommendedName>
        <fullName evidence="6">Mutator family transposase</fullName>
    </recommendedName>
</protein>
<keyword evidence="3 6" id="KW-0815">Transposition</keyword>
<evidence type="ECO:0000313" key="8">
    <source>
        <dbReference type="Proteomes" id="UP001256827"/>
    </source>
</evidence>
<dbReference type="RefSeq" id="WP_310764550.1">
    <property type="nucleotide sequence ID" value="NZ_CP134050.1"/>
</dbReference>
<evidence type="ECO:0000313" key="7">
    <source>
        <dbReference type="EMBL" id="WNC13041.1"/>
    </source>
</evidence>
<dbReference type="EMBL" id="CP134050">
    <property type="protein sequence ID" value="WNC13041.1"/>
    <property type="molecule type" value="Genomic_DNA"/>
</dbReference>
<dbReference type="Proteomes" id="UP001256827">
    <property type="component" value="Chromosome"/>
</dbReference>
<comment type="function">
    <text evidence="1 6">Required for the transposition of the insertion element.</text>
</comment>
<evidence type="ECO:0000256" key="2">
    <source>
        <dbReference type="ARBA" id="ARBA00010961"/>
    </source>
</evidence>
<dbReference type="NCBIfam" id="NF033543">
    <property type="entry name" value="transpos_IS256"/>
    <property type="match status" value="1"/>
</dbReference>
<dbReference type="PANTHER" id="PTHR33217">
    <property type="entry name" value="TRANSPOSASE FOR INSERTION SEQUENCE ELEMENT IS1081"/>
    <property type="match status" value="1"/>
</dbReference>